<evidence type="ECO:0000313" key="1">
    <source>
        <dbReference type="EMBL" id="MBO2029214.1"/>
    </source>
</evidence>
<evidence type="ECO:0000313" key="2">
    <source>
        <dbReference type="Proteomes" id="UP000664620"/>
    </source>
</evidence>
<name>A0A939SSE2_KLEPN</name>
<accession>A0A939SSE2</accession>
<dbReference type="AlphaFoldDB" id="A0A939SSE2"/>
<gene>
    <name evidence="1" type="ORF">J4734_09520</name>
</gene>
<dbReference type="EMBL" id="JAGETO010000031">
    <property type="protein sequence ID" value="MBO2029214.1"/>
    <property type="molecule type" value="Genomic_DNA"/>
</dbReference>
<dbReference type="Proteomes" id="UP000664620">
    <property type="component" value="Unassembled WGS sequence"/>
</dbReference>
<comment type="caution">
    <text evidence="1">The sequence shown here is derived from an EMBL/GenBank/DDBJ whole genome shotgun (WGS) entry which is preliminary data.</text>
</comment>
<protein>
    <submittedName>
        <fullName evidence="1">Uncharacterized protein</fullName>
    </submittedName>
</protein>
<reference evidence="1" key="1">
    <citation type="submission" date="2021-03" db="EMBL/GenBank/DDBJ databases">
        <title>Molecular epidemiology and mechanisms of colistin and carbapenem resistance in Enterobacteriaceae from clinical isolates, the environment and porcine samples in Pretoria, South Africa.</title>
        <authorList>
            <person name="Bogoshi D."/>
            <person name="Mbelle N.M."/>
            <person name="Naidoo V."/>
            <person name="Osei Sekyere J."/>
        </authorList>
    </citation>
    <scope>NUCLEOTIDE SEQUENCE</scope>
    <source>
        <strain evidence="1">C034</strain>
    </source>
</reference>
<sequence>MLMPVLLLSNFVQCLATCTSTPMKVAGFIEIGSDLVKGDVIIPQTIFEDPAGEPEKE</sequence>
<proteinExistence type="predicted"/>
<organism evidence="1 2">
    <name type="scientific">Klebsiella pneumoniae</name>
    <dbReference type="NCBI Taxonomy" id="573"/>
    <lineage>
        <taxon>Bacteria</taxon>
        <taxon>Pseudomonadati</taxon>
        <taxon>Pseudomonadota</taxon>
        <taxon>Gammaproteobacteria</taxon>
        <taxon>Enterobacterales</taxon>
        <taxon>Enterobacteriaceae</taxon>
        <taxon>Klebsiella/Raoultella group</taxon>
        <taxon>Klebsiella</taxon>
        <taxon>Klebsiella pneumoniae complex</taxon>
    </lineage>
</organism>